<evidence type="ECO:0008006" key="5">
    <source>
        <dbReference type="Google" id="ProtNLM"/>
    </source>
</evidence>
<keyword evidence="2" id="KW-1133">Transmembrane helix</keyword>
<protein>
    <recommendedName>
        <fullName evidence="5">J domain-containing protein</fullName>
    </recommendedName>
</protein>
<proteinExistence type="predicted"/>
<reference evidence="3 4" key="1">
    <citation type="journal article" date="2019" name="Appl. Microbiol. Biotechnol.">
        <title>Differential efficiency of wild type rhizogenic strains for rol gene transformation of plants.</title>
        <authorList>
            <person name="Desmet S."/>
            <person name="De Keyser E."/>
            <person name="Van Vaerenbergh J."/>
            <person name="Baeyen S."/>
            <person name="Van Huylenbroeck J."/>
            <person name="Geelen D."/>
            <person name="Dhooghe E."/>
        </authorList>
    </citation>
    <scope>NUCLEOTIDE SEQUENCE [LARGE SCALE GENOMIC DNA]</scope>
    <source>
        <strain evidence="3 4">B 4.1</strain>
    </source>
</reference>
<organism evidence="3 4">
    <name type="scientific">Rhizobium rhizogenes</name>
    <name type="common">Agrobacterium rhizogenes</name>
    <dbReference type="NCBI Taxonomy" id="359"/>
    <lineage>
        <taxon>Bacteria</taxon>
        <taxon>Pseudomonadati</taxon>
        <taxon>Pseudomonadota</taxon>
        <taxon>Alphaproteobacteria</taxon>
        <taxon>Hyphomicrobiales</taxon>
        <taxon>Rhizobiaceae</taxon>
        <taxon>Rhizobium/Agrobacterium group</taxon>
        <taxon>Rhizobium</taxon>
    </lineage>
</organism>
<evidence type="ECO:0000313" key="4">
    <source>
        <dbReference type="Proteomes" id="UP000320858"/>
    </source>
</evidence>
<sequence>MSGDCWALLGIKPLSNEEAIRKAYSRRLRDFRPDEDPTGFQLLVEARKQALATVKCRMVDVLIANPSSPDGISTDGVAEGSGSFGNSENPDNPAEPENDSQRAVASFFLEPTQKEKAGKENLPRLLDELGELISFGRERTRGVAQKGNWRVDKWTELLNRASSELSFAEHANFIQALARGIEGLLPPKGDTIPLSDYTEGKGVAAMVNAIEEGANFSENPGLLTTVCGWQSAKHYFDWLAEAQRGNAILRRSSQGKPAYFNGKIPLFPLEDQPPRLGTIDLNSYYHEALEKGRWPFSFDCTKTLMPSYYIMRSINLWFGLTIFGLTLVTAYLAWGIGKGTDIRLAAVSLLSLLALRLTFGILFRRLTLRSWIKRIIKTDKKHIWDLVRRRNHLQPYSPASQDWPLIFVTGIEIIPIVVGLIILAASSSNIWSNRHLYPLPAEKLVTDMVLPAFDAAIRAEAFSYDSFFDFFQSIRSSKPDGFSTRLITPDIPAGKLSNLLWLPTLTRNQERFLSASSGPTHTALFASLTIDPSANRLHEVRNAKLRVWSFLYRIGTPRMRVDIEKALNEWGPLIRDAKFRNGWPTEQAIWSFMAPELQGLVSADDKKFLRKAVLSEFARQARRYDSKSKPDILYSQFHWLLFAPDTALFQPQSLLADTPLPEIKLDNESIRREALPSNPILSNFLRGWAKGTQPDRPSTISSTDKLQVQPGMFYIARVPDISALAGRRAFFFLLGTILETDNTLLSLKISRRGLAKLPESLPEDTPGFWTTATAYLLRAQRQETGKNLSRFYIEHNSDDDVRTILSRLLDELHGTPEGQKVCNSRVHLPGGSCFDL</sequence>
<comment type="caution">
    <text evidence="3">The sequence shown here is derived from an EMBL/GenBank/DDBJ whole genome shotgun (WGS) entry which is preliminary data.</text>
</comment>
<dbReference type="AlphaFoldDB" id="A0AA95AHC4"/>
<accession>A0AA95AHC4</accession>
<dbReference type="Proteomes" id="UP000320858">
    <property type="component" value="Unassembled WGS sequence"/>
</dbReference>
<feature type="transmembrane region" description="Helical" evidence="2">
    <location>
        <begin position="403"/>
        <end position="425"/>
    </location>
</feature>
<dbReference type="EMBL" id="SGOB01000004">
    <property type="protein sequence ID" value="TRA87339.1"/>
    <property type="molecule type" value="Genomic_DNA"/>
</dbReference>
<evidence type="ECO:0000256" key="1">
    <source>
        <dbReference type="SAM" id="MobiDB-lite"/>
    </source>
</evidence>
<feature type="transmembrane region" description="Helical" evidence="2">
    <location>
        <begin position="314"/>
        <end position="336"/>
    </location>
</feature>
<gene>
    <name evidence="3" type="ORF">EXN24_18400</name>
</gene>
<feature type="region of interest" description="Disordered" evidence="1">
    <location>
        <begin position="68"/>
        <end position="100"/>
    </location>
</feature>
<feature type="transmembrane region" description="Helical" evidence="2">
    <location>
        <begin position="342"/>
        <end position="363"/>
    </location>
</feature>
<keyword evidence="2" id="KW-0472">Membrane</keyword>
<dbReference type="RefSeq" id="WP_142851385.1">
    <property type="nucleotide sequence ID" value="NZ_SGOB01000004.1"/>
</dbReference>
<name>A0AA95AHC4_RHIRH</name>
<keyword evidence="2" id="KW-0812">Transmembrane</keyword>
<evidence type="ECO:0000256" key="2">
    <source>
        <dbReference type="SAM" id="Phobius"/>
    </source>
</evidence>
<evidence type="ECO:0000313" key="3">
    <source>
        <dbReference type="EMBL" id="TRA87339.1"/>
    </source>
</evidence>